<dbReference type="Pfam" id="PF17128">
    <property type="entry name" value="DUF5107"/>
    <property type="match status" value="1"/>
</dbReference>
<dbReference type="Proteomes" id="UP000196329">
    <property type="component" value="Unassembled WGS sequence"/>
</dbReference>
<comment type="caution">
    <text evidence="5">The sequence shown here is derived from an EMBL/GenBank/DDBJ whole genome shotgun (WGS) entry which is preliminary data.</text>
</comment>
<dbReference type="PROSITE" id="PS50005">
    <property type="entry name" value="TPR"/>
    <property type="match status" value="1"/>
</dbReference>
<keyword evidence="2 3" id="KW-0802">TPR repeat</keyword>
<dbReference type="SMART" id="SM00028">
    <property type="entry name" value="TPR"/>
    <property type="match status" value="4"/>
</dbReference>
<keyword evidence="1" id="KW-0677">Repeat</keyword>
<evidence type="ECO:0000256" key="2">
    <source>
        <dbReference type="ARBA" id="ARBA00022803"/>
    </source>
</evidence>
<feature type="repeat" description="TPR" evidence="3">
    <location>
        <begin position="1112"/>
        <end position="1145"/>
    </location>
</feature>
<evidence type="ECO:0000313" key="6">
    <source>
        <dbReference type="Proteomes" id="UP000196329"/>
    </source>
</evidence>
<dbReference type="Gene3D" id="1.25.40.10">
    <property type="entry name" value="Tetratricopeptide repeat domain"/>
    <property type="match status" value="3"/>
</dbReference>
<dbReference type="InterPro" id="IPR033396">
    <property type="entry name" value="DUF5107"/>
</dbReference>
<dbReference type="EMBL" id="NFHS01000003">
    <property type="protein sequence ID" value="OUN55729.1"/>
    <property type="molecule type" value="Genomic_DNA"/>
</dbReference>
<dbReference type="PANTHER" id="PTHR44943:SF8">
    <property type="entry name" value="TPR REPEAT-CONTAINING PROTEIN MJ0263"/>
    <property type="match status" value="1"/>
</dbReference>
<accession>A0A1Y3VB35</accession>
<dbReference type="AlphaFoldDB" id="A0A1Y3VB35"/>
<dbReference type="SUPFAM" id="SSF48452">
    <property type="entry name" value="TPR-like"/>
    <property type="match status" value="2"/>
</dbReference>
<sequence>MEKKVIAAVERMVIPTYCAPAPEEMPMYSEFRQHQGSTGYAYPNKVTISVERETLTDKEYTVVRLENDYVRLLILPELGGRILEGYDKVTDYHFLYRHHRIKPVSVGSYGHWISGGMEWNFPFHHRPSTFMPTDFTVEAMKDGSQVCWISEAAPSPGQYRLKGTVGIRLSPNSSCFETIVKIDNRTPVKHPFMWWENGAVHVNKDYQLFFPQDVNWVHHHNDRHHATFPISKGWYAVENHEEETDISRHSNTIKGNSFFAGPSKYDFFGGYDHGRDCGTIHVADHHITPGKKMFQWALEDLGDAWNNNLTDTDGEHAELMAGSFNNDQPDFTYIQPYEVKYFSQYWYPIHGVKVPVFANLNGAVAIDRKLQQVRITVPNTVKEAKFEVKLNDTVIVSDIVTLNPSEYKEYNTKLDDNANYTVRLTSAEGTELINYTEDRPQEFRLPKDNIDINETRSGKLPHQLKTAQEVFLMGQHVDQYRDPSWKGREYYKVALEKDPEFVPALVAMAEDCYNTAHYEEGLRYIDRAEKVLCRWNQNPEDGTIYYFKGLLLWGLHREYDAYEMLFKATWSNNVISPAMTLIAAIDGRRQNWKLMKEHAKCALRKEEEHAVCQTYYAIADYKLGNKEEAVNWLEDIVRRDRLDHFARFMLAYYTDTTDDFYGLLYSNPSQTCLDIAFNLLDAGLKDEAFALLHGLEHAKVWQDWTLPMSTMAHYTLASIDPAHKFKPNPFVDVFPYRLEEIDVLKAAIADNPTDFTAHYLLGCILYDKLFYAEAAAEWRKTIELNPDFYISYRNLAVADYSKLGHPEKAIELLKKAVEIYEKTMPNILPDKPRAEEIKRESFEYHIVGTPFDDYVKCINRGVSTVEEATRCVRPTDRGFRSLTAYEAGLDTLVKELNYVMAKQGVDNNERLDYLLAHKPGTLTDNLTWDLADAYSAVFDFDKALETLRTHEFVAAECQETYLTEAYTFALCCKGRLLRKEGKLEQALECFRNAQRQPQNFRAGWWDTQALYYAIWFEAETLHMLGRETEVCAIAQKNVPFIHSGYSPYMGPECDYYVALSMRMLGDEVNARKYMTDCIMAWEQEITRDTDCKPIVTSLYWSYVPDAVKENKAAYKVALGYGRLFFGDTEGAIRCFSEALVLNPDNLKARFELYMLSE</sequence>
<dbReference type="Pfam" id="PF13432">
    <property type="entry name" value="TPR_16"/>
    <property type="match status" value="1"/>
</dbReference>
<evidence type="ECO:0000256" key="3">
    <source>
        <dbReference type="PROSITE-ProRule" id="PRU00339"/>
    </source>
</evidence>
<dbReference type="InterPro" id="IPR019734">
    <property type="entry name" value="TPR_rpt"/>
</dbReference>
<dbReference type="RefSeq" id="WP_087332600.1">
    <property type="nucleotide sequence ID" value="NZ_NFHS01000003.1"/>
</dbReference>
<evidence type="ECO:0000256" key="1">
    <source>
        <dbReference type="ARBA" id="ARBA00022737"/>
    </source>
</evidence>
<dbReference type="InterPro" id="IPR051685">
    <property type="entry name" value="Ycf3/AcsC/BcsC/TPR_MFPF"/>
</dbReference>
<feature type="domain" description="DUF5107" evidence="4">
    <location>
        <begin position="55"/>
        <end position="349"/>
    </location>
</feature>
<dbReference type="PANTHER" id="PTHR44943">
    <property type="entry name" value="CELLULOSE SYNTHASE OPERON PROTEIN C"/>
    <property type="match status" value="1"/>
</dbReference>
<dbReference type="InterPro" id="IPR011990">
    <property type="entry name" value="TPR-like_helical_dom_sf"/>
</dbReference>
<evidence type="ECO:0000313" key="5">
    <source>
        <dbReference type="EMBL" id="OUN55729.1"/>
    </source>
</evidence>
<protein>
    <recommendedName>
        <fullName evidence="4">DUF5107 domain-containing protein</fullName>
    </recommendedName>
</protein>
<proteinExistence type="predicted"/>
<evidence type="ECO:0000259" key="4">
    <source>
        <dbReference type="Pfam" id="PF17128"/>
    </source>
</evidence>
<gene>
    <name evidence="5" type="ORF">B5G17_08565</name>
</gene>
<organism evidence="5 6">
    <name type="scientific">Bacteroides uniformis</name>
    <dbReference type="NCBI Taxonomy" id="820"/>
    <lineage>
        <taxon>Bacteria</taxon>
        <taxon>Pseudomonadati</taxon>
        <taxon>Bacteroidota</taxon>
        <taxon>Bacteroidia</taxon>
        <taxon>Bacteroidales</taxon>
        <taxon>Bacteroidaceae</taxon>
        <taxon>Bacteroides</taxon>
    </lineage>
</organism>
<reference evidence="6" key="1">
    <citation type="submission" date="2017-04" db="EMBL/GenBank/DDBJ databases">
        <title>Function of individual gut microbiota members based on whole genome sequencing of pure cultures obtained from chicken caecum.</title>
        <authorList>
            <person name="Medvecky M."/>
            <person name="Cejkova D."/>
            <person name="Polansky O."/>
            <person name="Karasova D."/>
            <person name="Kubasova T."/>
            <person name="Cizek A."/>
            <person name="Rychlik I."/>
        </authorList>
    </citation>
    <scope>NUCLEOTIDE SEQUENCE [LARGE SCALE GENOMIC DNA]</scope>
    <source>
        <strain evidence="6">An67</strain>
    </source>
</reference>
<name>A0A1Y3VB35_BACUN</name>